<keyword evidence="2 7" id="KW-0813">Transport</keyword>
<comment type="similarity">
    <text evidence="7">Belongs to the TonB-dependent receptor family.</text>
</comment>
<evidence type="ECO:0000256" key="8">
    <source>
        <dbReference type="SAM" id="SignalP"/>
    </source>
</evidence>
<dbReference type="SUPFAM" id="SSF49464">
    <property type="entry name" value="Carboxypeptidase regulatory domain-like"/>
    <property type="match status" value="1"/>
</dbReference>
<dbReference type="EMBL" id="JADYTN010000011">
    <property type="protein sequence ID" value="MCF2563690.1"/>
    <property type="molecule type" value="Genomic_DNA"/>
</dbReference>
<dbReference type="Gene3D" id="2.170.130.10">
    <property type="entry name" value="TonB-dependent receptor, plug domain"/>
    <property type="match status" value="1"/>
</dbReference>
<reference evidence="10 11" key="1">
    <citation type="submission" date="2020-12" db="EMBL/GenBank/DDBJ databases">
        <title>Whole genome sequences of gut porcine anaerobes.</title>
        <authorList>
            <person name="Kubasova T."/>
            <person name="Jahodarova E."/>
            <person name="Rychlik I."/>
        </authorList>
    </citation>
    <scope>NUCLEOTIDE SEQUENCE [LARGE SCALE GENOMIC DNA]</scope>
    <source>
        <strain evidence="10 11">An925</strain>
    </source>
</reference>
<evidence type="ECO:0000256" key="7">
    <source>
        <dbReference type="PROSITE-ProRule" id="PRU01360"/>
    </source>
</evidence>
<feature type="chain" id="PRO_5047017396" evidence="8">
    <location>
        <begin position="27"/>
        <end position="1114"/>
    </location>
</feature>
<evidence type="ECO:0000256" key="3">
    <source>
        <dbReference type="ARBA" id="ARBA00022452"/>
    </source>
</evidence>
<keyword evidence="5 7" id="KW-0472">Membrane</keyword>
<dbReference type="PROSITE" id="PS00018">
    <property type="entry name" value="EF_HAND_1"/>
    <property type="match status" value="1"/>
</dbReference>
<dbReference type="Gene3D" id="2.40.170.20">
    <property type="entry name" value="TonB-dependent receptor, beta-barrel domain"/>
    <property type="match status" value="1"/>
</dbReference>
<evidence type="ECO:0000256" key="6">
    <source>
        <dbReference type="ARBA" id="ARBA00023237"/>
    </source>
</evidence>
<name>A0ABS9CFN7_9BACT</name>
<dbReference type="InterPro" id="IPR037066">
    <property type="entry name" value="Plug_dom_sf"/>
</dbReference>
<dbReference type="InterPro" id="IPR018247">
    <property type="entry name" value="EF_Hand_1_Ca_BS"/>
</dbReference>
<comment type="subcellular location">
    <subcellularLocation>
        <location evidence="1 7">Cell outer membrane</location>
        <topology evidence="1 7">Multi-pass membrane protein</topology>
    </subcellularLocation>
</comment>
<dbReference type="PROSITE" id="PS52016">
    <property type="entry name" value="TONB_DEPENDENT_REC_3"/>
    <property type="match status" value="1"/>
</dbReference>
<dbReference type="InterPro" id="IPR008969">
    <property type="entry name" value="CarboxyPept-like_regulatory"/>
</dbReference>
<comment type="caution">
    <text evidence="10">The sequence shown here is derived from an EMBL/GenBank/DDBJ whole genome shotgun (WGS) entry which is preliminary data.</text>
</comment>
<dbReference type="Proteomes" id="UP001200470">
    <property type="component" value="Unassembled WGS sequence"/>
</dbReference>
<evidence type="ECO:0000256" key="4">
    <source>
        <dbReference type="ARBA" id="ARBA00022692"/>
    </source>
</evidence>
<accession>A0ABS9CFN7</accession>
<organism evidence="10 11">
    <name type="scientific">Xylanibacter brevis</name>
    <dbReference type="NCBI Taxonomy" id="83231"/>
    <lineage>
        <taxon>Bacteria</taxon>
        <taxon>Pseudomonadati</taxon>
        <taxon>Bacteroidota</taxon>
        <taxon>Bacteroidia</taxon>
        <taxon>Bacteroidales</taxon>
        <taxon>Prevotellaceae</taxon>
        <taxon>Xylanibacter</taxon>
    </lineage>
</organism>
<evidence type="ECO:0000313" key="10">
    <source>
        <dbReference type="EMBL" id="MCF2563690.1"/>
    </source>
</evidence>
<dbReference type="NCBIfam" id="TIGR04057">
    <property type="entry name" value="SusC_RagA_signa"/>
    <property type="match status" value="1"/>
</dbReference>
<proteinExistence type="inferred from homology"/>
<dbReference type="Pfam" id="PF07715">
    <property type="entry name" value="Plug"/>
    <property type="match status" value="1"/>
</dbReference>
<dbReference type="InterPro" id="IPR039426">
    <property type="entry name" value="TonB-dep_rcpt-like"/>
</dbReference>
<feature type="domain" description="TonB-dependent receptor plug" evidence="9">
    <location>
        <begin position="118"/>
        <end position="223"/>
    </location>
</feature>
<keyword evidence="11" id="KW-1185">Reference proteome</keyword>
<sequence>MSVYFKSISRTVLVLCMLLIVGNAYAQTVAKGTVTDSNGEAVIGATVVEKGNPKNAAVTDFDGNFTIKVPASKKLVISYIGMVTQEVAAGSNLKIVLQDDNAALDEVVVVGYTSKARKDLTGSVGSVSGAKLAVVPVSSAAEALQGKIAGVQITTVDGQPGADINIRVRGATSVTQSNQPLFIVDGFQVDNINDIPPTDIASIDVLKDASLTAIYGAKGGNGVVVVTTKSAKTGKVQVSFNGRLSVSSLARSMSQMNTFEFVDYQYDRAAADGNRSSWAKPFRGNFGNPKDISLYRNEATRDWQDEVLGNHPVNYSSNVTIGGGNETTRFNLSLTQSEDKGIILGSGVRRTNINLKLNTKITKNLEFTYNPKISYRRDEGAGGDNIGSGGLIDVLRYRPTAGLREWGSYEEMENEADASNFRLTNPVNDIQTNTQKKHGYTITNQFALKWSPIKGLVLRSEGNYTLGFSDTERFYGWQTGMAKTAINNNKPVAVFNKKNSESYTWTNTASYDLTLQDKHNLSFLLGQEIYHSQYKANQQAAHLFDQNIDAETALNNMALGQPYAEQTYTKRSTANRTASFFGQVSYNYQHKYLISGTFRADGSTKFAPGNQWGYFPSISGAWVINKEKFLKDVKWIDQLKLRAAFGLAGNNNIDNDLWRYLYSTNATGGPAFGEATVGGELYYGAPGKYPNKDIKWETTITRNLAMDISLFGGRLSITPEIYWNTTRDLLYNSTIPSVSGYQKQMQNIGKVANNGWELTVNGDIVRGKDYVVSGNFTLGHNKMTIKKLNASDGNTPLYNTAGKWKSSIENDYVMQVGGELGLFYGFVYDGLYNWDEFNYPENLQYIATPNNKATLNGMLIGGTVTDGYEGNTGNGIFSSSNSGYSTLPGKIKLKDLNGDGQIDQKDMTVIGNTNPKWQGGFGLSGQWKSFDFTANFTYMLDFDVYNATAFAMSSSSSSQYNFFNVDSKFADKRWRYTAPEGFVDNDGHNITGETLYKNKDINGALGLYKNLNANASLWNPADVVNNVMFSYFVEDGSFLRCTDVTVGYTLPNLITKKFGIEKVRAYVSASNLFILTSYSGYDPEVDVQSGLTPSMDYNRYPRSRTFSFGLNVTF</sequence>
<protein>
    <submittedName>
        <fullName evidence="10">TonB-dependent receptor</fullName>
    </submittedName>
</protein>
<evidence type="ECO:0000256" key="1">
    <source>
        <dbReference type="ARBA" id="ARBA00004571"/>
    </source>
</evidence>
<dbReference type="NCBIfam" id="TIGR04056">
    <property type="entry name" value="OMP_RagA_SusC"/>
    <property type="match status" value="1"/>
</dbReference>
<keyword evidence="10" id="KW-0675">Receptor</keyword>
<dbReference type="InterPro" id="IPR012910">
    <property type="entry name" value="Plug_dom"/>
</dbReference>
<keyword evidence="4 7" id="KW-0812">Transmembrane</keyword>
<dbReference type="Gene3D" id="2.60.40.1120">
    <property type="entry name" value="Carboxypeptidase-like, regulatory domain"/>
    <property type="match status" value="1"/>
</dbReference>
<keyword evidence="6 7" id="KW-0998">Cell outer membrane</keyword>
<dbReference type="SUPFAM" id="SSF56935">
    <property type="entry name" value="Porins"/>
    <property type="match status" value="1"/>
</dbReference>
<gene>
    <name evidence="10" type="ORF">I6E12_06145</name>
</gene>
<dbReference type="Pfam" id="PF13715">
    <property type="entry name" value="CarbopepD_reg_2"/>
    <property type="match status" value="1"/>
</dbReference>
<evidence type="ECO:0000256" key="5">
    <source>
        <dbReference type="ARBA" id="ARBA00023136"/>
    </source>
</evidence>
<keyword evidence="8" id="KW-0732">Signal</keyword>
<dbReference type="InterPro" id="IPR023996">
    <property type="entry name" value="TonB-dep_OMP_SusC/RagA"/>
</dbReference>
<evidence type="ECO:0000313" key="11">
    <source>
        <dbReference type="Proteomes" id="UP001200470"/>
    </source>
</evidence>
<dbReference type="InterPro" id="IPR036942">
    <property type="entry name" value="Beta-barrel_TonB_sf"/>
</dbReference>
<evidence type="ECO:0000256" key="2">
    <source>
        <dbReference type="ARBA" id="ARBA00022448"/>
    </source>
</evidence>
<keyword evidence="3 7" id="KW-1134">Transmembrane beta strand</keyword>
<dbReference type="InterPro" id="IPR023997">
    <property type="entry name" value="TonB-dep_OMP_SusC/RagA_CS"/>
</dbReference>
<feature type="signal peptide" evidence="8">
    <location>
        <begin position="1"/>
        <end position="26"/>
    </location>
</feature>
<evidence type="ECO:0000259" key="9">
    <source>
        <dbReference type="Pfam" id="PF07715"/>
    </source>
</evidence>